<gene>
    <name evidence="5" type="ORF">MNBD_ACTINO01-1170</name>
</gene>
<evidence type="ECO:0000256" key="3">
    <source>
        <dbReference type="ARBA" id="ARBA00022679"/>
    </source>
</evidence>
<dbReference type="Pfam" id="PF08241">
    <property type="entry name" value="Methyltransf_11"/>
    <property type="match status" value="1"/>
</dbReference>
<reference evidence="5" key="1">
    <citation type="submission" date="2018-06" db="EMBL/GenBank/DDBJ databases">
        <authorList>
            <person name="Zhirakovskaya E."/>
        </authorList>
    </citation>
    <scope>NUCLEOTIDE SEQUENCE</scope>
</reference>
<dbReference type="SUPFAM" id="SSF53335">
    <property type="entry name" value="S-adenosyl-L-methionine-dependent methyltransferases"/>
    <property type="match status" value="1"/>
</dbReference>
<dbReference type="PANTHER" id="PTHR44942">
    <property type="entry name" value="METHYLTRANSF_11 DOMAIN-CONTAINING PROTEIN"/>
    <property type="match status" value="1"/>
</dbReference>
<dbReference type="EMBL" id="UOEI01000020">
    <property type="protein sequence ID" value="VAV89594.1"/>
    <property type="molecule type" value="Genomic_DNA"/>
</dbReference>
<protein>
    <submittedName>
        <fullName evidence="5">SAM-dependent methyltransferase</fullName>
    </submittedName>
</protein>
<evidence type="ECO:0000313" key="5">
    <source>
        <dbReference type="EMBL" id="VAV89594.1"/>
    </source>
</evidence>
<dbReference type="InterPro" id="IPR051052">
    <property type="entry name" value="Diverse_substrate_MTase"/>
</dbReference>
<keyword evidence="3 5" id="KW-0808">Transferase</keyword>
<dbReference type="CDD" id="cd02440">
    <property type="entry name" value="AdoMet_MTases"/>
    <property type="match status" value="1"/>
</dbReference>
<comment type="similarity">
    <text evidence="1">Belongs to the methyltransferase superfamily.</text>
</comment>
<evidence type="ECO:0000259" key="4">
    <source>
        <dbReference type="Pfam" id="PF08241"/>
    </source>
</evidence>
<dbReference type="GO" id="GO:0008757">
    <property type="term" value="F:S-adenosylmethionine-dependent methyltransferase activity"/>
    <property type="evidence" value="ECO:0007669"/>
    <property type="project" value="InterPro"/>
</dbReference>
<feature type="non-terminal residue" evidence="5">
    <location>
        <position position="185"/>
    </location>
</feature>
<feature type="domain" description="Methyltransferase type 11" evidence="4">
    <location>
        <begin position="52"/>
        <end position="146"/>
    </location>
</feature>
<dbReference type="GO" id="GO:0032259">
    <property type="term" value="P:methylation"/>
    <property type="evidence" value="ECO:0007669"/>
    <property type="project" value="UniProtKB-KW"/>
</dbReference>
<dbReference type="PANTHER" id="PTHR44942:SF4">
    <property type="entry name" value="METHYLTRANSFERASE TYPE 11 DOMAIN-CONTAINING PROTEIN"/>
    <property type="match status" value="1"/>
</dbReference>
<keyword evidence="2 5" id="KW-0489">Methyltransferase</keyword>
<name>A0A3B0R8G5_9ZZZZ</name>
<dbReference type="InterPro" id="IPR013216">
    <property type="entry name" value="Methyltransf_11"/>
</dbReference>
<sequence length="185" mass="20421">MYSSIGSTDHEGRRIDFGRTAADYERYRPGFPASFFSVLKDREWITVGDRAVDLGTGTGTIALGLARCGLDVTGLDIAPELLEVATRTADRHGSTVQFLEGRAEATGLPASSYDLVTAGQCWWWFDSGAVIEEVRRILRPGGRLIICDFSYLVLPDNVAGRTEALILEHNPRWPKAGWRGIHPEQ</sequence>
<dbReference type="InterPro" id="IPR029063">
    <property type="entry name" value="SAM-dependent_MTases_sf"/>
</dbReference>
<organism evidence="5">
    <name type="scientific">hydrothermal vent metagenome</name>
    <dbReference type="NCBI Taxonomy" id="652676"/>
    <lineage>
        <taxon>unclassified sequences</taxon>
        <taxon>metagenomes</taxon>
        <taxon>ecological metagenomes</taxon>
    </lineage>
</organism>
<evidence type="ECO:0000256" key="2">
    <source>
        <dbReference type="ARBA" id="ARBA00022603"/>
    </source>
</evidence>
<proteinExistence type="inferred from homology"/>
<dbReference type="AlphaFoldDB" id="A0A3B0R8G5"/>
<dbReference type="Gene3D" id="3.40.50.150">
    <property type="entry name" value="Vaccinia Virus protein VP39"/>
    <property type="match status" value="1"/>
</dbReference>
<accession>A0A3B0R8G5</accession>
<evidence type="ECO:0000256" key="1">
    <source>
        <dbReference type="ARBA" id="ARBA00008361"/>
    </source>
</evidence>